<feature type="domain" description="RDRP core" evidence="2">
    <location>
        <begin position="749"/>
        <end position="1115"/>
    </location>
</feature>
<evidence type="ECO:0000259" key="2">
    <source>
        <dbReference type="Pfam" id="PF05183"/>
    </source>
</evidence>
<evidence type="ECO:0000313" key="3">
    <source>
        <dbReference type="EMBL" id="ELA46428.1"/>
    </source>
</evidence>
<dbReference type="InterPro" id="IPR007855">
    <property type="entry name" value="RDRP"/>
</dbReference>
<dbReference type="InterPro" id="IPR057596">
    <property type="entry name" value="RDRP_core"/>
</dbReference>
<evidence type="ECO:0000256" key="1">
    <source>
        <dbReference type="SAM" id="MobiDB-lite"/>
    </source>
</evidence>
<feature type="compositionally biased region" description="Basic and acidic residues" evidence="1">
    <location>
        <begin position="481"/>
        <end position="492"/>
    </location>
</feature>
<feature type="compositionally biased region" description="Low complexity" evidence="1">
    <location>
        <begin position="1403"/>
        <end position="1442"/>
    </location>
</feature>
<dbReference type="EMBL" id="GL877446">
    <property type="protein sequence ID" value="ELA46428.1"/>
    <property type="molecule type" value="Genomic_DNA"/>
</dbReference>
<dbReference type="GeneID" id="19879973"/>
<dbReference type="GO" id="GO:0003723">
    <property type="term" value="F:RNA binding"/>
    <property type="evidence" value="ECO:0007669"/>
    <property type="project" value="UniProtKB-KW"/>
</dbReference>
<gene>
    <name evidence="3" type="ORF">VCUG_02106</name>
</gene>
<dbReference type="Proteomes" id="UP000011081">
    <property type="component" value="Unassembled WGS sequence"/>
</dbReference>
<dbReference type="HOGENOM" id="CLU_230265_0_0_1"/>
<feature type="region of interest" description="Disordered" evidence="1">
    <location>
        <begin position="1399"/>
        <end position="1442"/>
    </location>
</feature>
<dbReference type="OrthoDB" id="6513042at2759"/>
<feature type="region of interest" description="Disordered" evidence="1">
    <location>
        <begin position="468"/>
        <end position="509"/>
    </location>
</feature>
<dbReference type="PANTHER" id="PTHR23079">
    <property type="entry name" value="RNA-DEPENDENT RNA POLYMERASE"/>
    <property type="match status" value="1"/>
</dbReference>
<dbReference type="GO" id="GO:0003968">
    <property type="term" value="F:RNA-directed RNA polymerase activity"/>
    <property type="evidence" value="ECO:0007669"/>
    <property type="project" value="UniProtKB-KW"/>
</dbReference>
<accession>L2GT28</accession>
<dbReference type="RefSeq" id="XP_008075119.1">
    <property type="nucleotide sequence ID" value="XM_008076928.1"/>
</dbReference>
<proteinExistence type="predicted"/>
<reference evidence="4" key="1">
    <citation type="submission" date="2011-03" db="EMBL/GenBank/DDBJ databases">
        <title>The genome sequence of Vavraia culicis strain floridensis.</title>
        <authorList>
            <consortium name="The Broad Institute Genome Sequencing Platform"/>
            <person name="Cuomo C."/>
            <person name="Becnel J."/>
            <person name="Sanscrainte N."/>
            <person name="Young S.K."/>
            <person name="Zeng Q."/>
            <person name="Gargeya S."/>
            <person name="Fitzgerald M."/>
            <person name="Haas B."/>
            <person name="Abouelleil A."/>
            <person name="Alvarado L."/>
            <person name="Arachchi H.M."/>
            <person name="Berlin A."/>
            <person name="Chapman S.B."/>
            <person name="Gearin G."/>
            <person name="Goldberg J."/>
            <person name="Griggs A."/>
            <person name="Gujja S."/>
            <person name="Hansen M."/>
            <person name="Heiman D."/>
            <person name="Howarth C."/>
            <person name="Larimer J."/>
            <person name="Lui A."/>
            <person name="MacDonald P.J.P."/>
            <person name="McCowen C."/>
            <person name="Montmayeur A."/>
            <person name="Murphy C."/>
            <person name="Neiman D."/>
            <person name="Pearson M."/>
            <person name="Priest M."/>
            <person name="Roberts A."/>
            <person name="Saif S."/>
            <person name="Shea T."/>
            <person name="Sisk P."/>
            <person name="Stolte C."/>
            <person name="Sykes S."/>
            <person name="Wortman J."/>
            <person name="Nusbaum C."/>
            <person name="Birren B."/>
        </authorList>
    </citation>
    <scope>NUCLEOTIDE SEQUENCE [LARGE SCALE GENOMIC DNA]</scope>
    <source>
        <strain evidence="4">floridensis</strain>
    </source>
</reference>
<dbReference type="Pfam" id="PF05183">
    <property type="entry name" value="RdRP"/>
    <property type="match status" value="2"/>
</dbReference>
<feature type="region of interest" description="Disordered" evidence="1">
    <location>
        <begin position="890"/>
        <end position="924"/>
    </location>
</feature>
<name>L2GT28_VAVCU</name>
<feature type="domain" description="RDRP core" evidence="2">
    <location>
        <begin position="1177"/>
        <end position="1362"/>
    </location>
</feature>
<dbReference type="InParanoid" id="L2GT28"/>
<feature type="region of interest" description="Disordered" evidence="1">
    <location>
        <begin position="1961"/>
        <end position="1983"/>
    </location>
</feature>
<feature type="compositionally biased region" description="Polar residues" evidence="1">
    <location>
        <begin position="494"/>
        <end position="509"/>
    </location>
</feature>
<evidence type="ECO:0000313" key="4">
    <source>
        <dbReference type="Proteomes" id="UP000011081"/>
    </source>
</evidence>
<dbReference type="GO" id="GO:0030422">
    <property type="term" value="P:siRNA processing"/>
    <property type="evidence" value="ECO:0007669"/>
    <property type="project" value="TreeGrafter"/>
</dbReference>
<organism evidence="3 4">
    <name type="scientific">Vavraia culicis (isolate floridensis)</name>
    <name type="common">Microsporidian parasite</name>
    <dbReference type="NCBI Taxonomy" id="948595"/>
    <lineage>
        <taxon>Eukaryota</taxon>
        <taxon>Fungi</taxon>
        <taxon>Fungi incertae sedis</taxon>
        <taxon>Microsporidia</taxon>
        <taxon>Pleistophoridae</taxon>
        <taxon>Vavraia</taxon>
    </lineage>
</organism>
<protein>
    <recommendedName>
        <fullName evidence="2">RDRP core domain-containing protein</fullName>
    </recommendedName>
</protein>
<dbReference type="PANTHER" id="PTHR23079:SF55">
    <property type="entry name" value="RNA-DIRECTED RNA POLYMERASE"/>
    <property type="match status" value="1"/>
</dbReference>
<sequence>MNEPQPKLLSHTNSKQPVHKYLYFPVRSELLTHFDRLLKRHLYALIITDDPESIHTLNISTTCTVCPSSKRCMYESGKYDLFIYYDVYDPSIVINDSYANAFYLTCSPFEIVRVYDMLGVHERGGIFVNNNTFYLSYFNNNKLLLYESGSSTPMSTVLGQVKDNADVHSVVHEYVRYDVYDTQMVLAELMDRGRALDINLDERSIGSIRAHAHTSNKLKALELMFKRFSCVLVENAFVKSAALKYLSMHGVQCIDGDVHHVDASMKRISLRVPHAAKYCVLGVQPVLTSTLVLIPSAMQNHLRALLTAEAKIRTLSVQQPKCTPSNVSTMHKYASMRIDNAMKVFFNGKSNALPAAEHTSTLCVIMPANKKDELTRMNMRYNVMNESVVFKVDSCMGAFKVCAAAHTCADVVVPRKKNGFLKVSRMGVGHFVDRQVFADSFVIRGEGSLNFYDTSLVLEYLVDAPDKSDDRGRLDSTTGSRDSRNYRGRIDGSDTPSNPRNLNPKNCSNHNGSRACPDYFKRAFKMNTLHNKVLKFNIKYKKVEQVILSLTKEGSNQYINIWLVLRGNPTICVDESTATLLDVPFVEHRYDLWVRNHLQNVCFLENVLEMVGCVSMRVRIGQVVFERGCAVEEVLSRLSDEDKYYVRCLYGSKGRIVANRLYYDENGSSDDTLNSNTGNIANSVDSVVNNNAWIKNSYKINLWRIKCIREFCMAQEVLTARYSAFNTYTASTDHFTNPDTQPIRTVHVHPLAIVCMYPKNNLSNRILRNFSNMIRITFKDTKDESTMEYIREIMSNGITIDRPYYFVATSSSQLRANSAWFISPYRKNNVLIGSDYVRNWMGVINCDNIGKYMIRVGLGLSSTFNMFEIVDYVEEDDIVSYGNSGSVSYGNSGSVSTSNSGSVSTSSNKNNNSSTSNSSTINTTNAITNNVNDEYVWTDGIGRISNRVADMVAKKLKLTSTPTAFQIRFAGYKGVLVRANIPHDLMLRKSMRKFKSTYNVLEVVSYSQSIECYLNRQIIMILEGLGVPKHNFICLQNEYLMHMYRAINHSLIGKYCRISGVALVDRMSGALLGRLFREMCAKGRIFVKNGIVLMGVIDEEGVLGENEVFLRIYEDDGDVSGGRSKRMRSNEIGAEEMRKKELFERALSVVDRSGVGTADSSADDINTSTGGGVLRDDGVVVGGAIVAKNPCLHPGDIRKVQCVYKKELMHYKNVLVFSKKGRRPVFNMCSGSDLDGDLYFVSWDARLIPPIEHFPQNYQSSSYLSKEHIVAQDMVNFFTRFAKEDELGKISNAHLVYSDVHGITDPQALKLAYLFSMGVDFPKTGYIARLPQNLEPYEYPDFMERMRSYESVRVMGMMYRRVQFNCEDVGGVYGECVVGDMMKKMVERCMKRCIDRNSRDAMDSNSGSRGSGNGCSDSNNSNTNTSNNSTSNTNTSNTKSDGSSNLVTILKLILKGARESFKIRIPKLNSALIQQATKDYQEYRNDVHKLMVEYDLKSEYDIFLKKVETDTDSASYSQRITKFINHYSRRFFMNSYTVNGESVSVKEKALSWFAVSYGKGVGESFYYVCGCDEDMVEYCFGGGAVKGYKCYFNPYVLVRDMDCHKSEDMSGSSKNTNSSCHGNICTAINTARNIDLKSVLNIASTTGTSAQPKGNKLPTSTVRVSSGGTGPLIRVINGQQYVVIDECCAVSNDRVLFELFNMLVCTGFFDLSNFRFVDEFMTVVKDLTRDEMCELFIVVNSVEYLRITAEECGKECSEKCNGRDVGNDEGTKRRIKLFDGERANKENTVNSNQTHALLKGHSPAFRRALDRLSTLLRKTVHLDALNSLLTVAFVLPLRMELLDKIKLCILPRRKGKAILHSDRSRSDDIPINSMSIIGAFDKNDYICFNTYGGDVNILHQNKKCYAVNLLNGGMTSYEYYKEDFRKVFVHFYWKGGCKVRIRNEIKKDDFGTKQNMRERFANNRRNDDRESVRNNTRKDVYHKGGDCGDNTNIKNVGNGNTCIGVNNVDRDDKTDGHVPLDHRISTGDGMPSNPRMRYMVKVMPGRFYTFSLPNDVAYNSMRIKDLEKLLMYYRKKNNTISSRYINAYFINLHPILKNLDDYMAGRSFSSKKLCFNLYFVKDNTRYCARLDESMRIQRVGVRRGIVGRYFMLNSGAHKTCDYDVMYEMYAEEVVYMNGEACNDPFLSVLLPQNVLVPVSNAYKVCDALSACTNFLLESFVTLDLTENGTNLFVLNYKEVYFMDSTDDVLKLHRYEVNCFKDVERMEGEIACYEGFERFLEDVWRSYECF</sequence>
<dbReference type="VEuPathDB" id="MicrosporidiaDB:VCUG_02106"/>
<dbReference type="STRING" id="948595.L2GT28"/>
<keyword evidence="4" id="KW-1185">Reference proteome</keyword>
<dbReference type="GO" id="GO:0031380">
    <property type="term" value="C:nuclear RNA-directed RNA polymerase complex"/>
    <property type="evidence" value="ECO:0007669"/>
    <property type="project" value="TreeGrafter"/>
</dbReference>